<dbReference type="AlphaFoldDB" id="A0A812JXN8"/>
<protein>
    <submittedName>
        <fullName evidence="4">POGLUT2 protein</fullName>
    </submittedName>
</protein>
<accession>A0A812JXN8</accession>
<gene>
    <name evidence="4" type="primary">POGLUT2</name>
    <name evidence="4" type="ORF">SNEC2469_LOCUS2618</name>
</gene>
<dbReference type="Proteomes" id="UP000601435">
    <property type="component" value="Unassembled WGS sequence"/>
</dbReference>
<dbReference type="PANTHER" id="PTHR12203">
    <property type="entry name" value="KDEL LYS-ASP-GLU-LEU CONTAINING - RELATED"/>
    <property type="match status" value="1"/>
</dbReference>
<dbReference type="Pfam" id="PF05686">
    <property type="entry name" value="Glyco_transf_90"/>
    <property type="match status" value="1"/>
</dbReference>
<dbReference type="EMBL" id="CAJNJA010006945">
    <property type="protein sequence ID" value="CAE7217893.1"/>
    <property type="molecule type" value="Genomic_DNA"/>
</dbReference>
<name>A0A812JXN8_9DINO</name>
<reference evidence="4" key="1">
    <citation type="submission" date="2021-02" db="EMBL/GenBank/DDBJ databases">
        <authorList>
            <person name="Dougan E. K."/>
            <person name="Rhodes N."/>
            <person name="Thang M."/>
            <person name="Chan C."/>
        </authorList>
    </citation>
    <scope>NUCLEOTIDE SEQUENCE</scope>
</reference>
<evidence type="ECO:0000256" key="1">
    <source>
        <dbReference type="ARBA" id="ARBA00010118"/>
    </source>
</evidence>
<feature type="domain" description="Glycosyl transferase CAP10" evidence="3">
    <location>
        <begin position="242"/>
        <end position="500"/>
    </location>
</feature>
<dbReference type="SMART" id="SM00672">
    <property type="entry name" value="CAP10"/>
    <property type="match status" value="1"/>
</dbReference>
<dbReference type="PANTHER" id="PTHR12203:SF35">
    <property type="entry name" value="PROTEIN O-GLUCOSYLTRANSFERASE 1"/>
    <property type="match status" value="1"/>
</dbReference>
<comment type="caution">
    <text evidence="4">The sequence shown here is derived from an EMBL/GenBank/DDBJ whole genome shotgun (WGS) entry which is preliminary data.</text>
</comment>
<dbReference type="InterPro" id="IPR006598">
    <property type="entry name" value="CAP10"/>
</dbReference>
<dbReference type="GO" id="GO:0016740">
    <property type="term" value="F:transferase activity"/>
    <property type="evidence" value="ECO:0007669"/>
    <property type="project" value="UniProtKB-KW"/>
</dbReference>
<evidence type="ECO:0000313" key="5">
    <source>
        <dbReference type="Proteomes" id="UP000601435"/>
    </source>
</evidence>
<keyword evidence="5" id="KW-1185">Reference proteome</keyword>
<dbReference type="OrthoDB" id="541052at2759"/>
<comment type="similarity">
    <text evidence="1">Belongs to the glycosyltransferase 90 family.</text>
</comment>
<evidence type="ECO:0000256" key="2">
    <source>
        <dbReference type="ARBA" id="ARBA00022679"/>
    </source>
</evidence>
<sequence>MRSPAPDVSDAAREAWTNFAENRAEELRWELRCRERLAADLLVVEADILRGRSPTIPLGLLGLTVMEDGKRYMLPQPDGDSLRFSVQEDEDLQAMVASCRESWAAEAVEPETRQKLALYFACADAWHARMVQAAEAVEIQRLGWGRETGDDDDSLALAVEEMIAKTPELQDQASMEAEYLLNELDENELANLESLGHWYLTCLRFFSFKEVIPQHSHLEVDFGAIEPTCLAHAPRGCNAAVDLPDFDIVLNHGDLPLLRKEHEKPPFYGPMDKEARTPAPLFSICASEDFWDILFPNVCRPALVNMSSMSAIPWEAKTPAAFWRGTDRGAVNWAVELQDMYRGSPRKRFLDTWSENPNFDLAFLEDDLLNATVVNTDPSFVPLDKWPRWRYLLDLPGNGYSGSLKQKLTTTSAVLMMQNVNVVGSQPVYEHYHGGLQDGVHVLVVSMNDAGQKVAWAQQHDDQMKEMVANANRYMEDVQKLTQCYLWFLIKRFASLLRYKPQQEQTSAFSSRASVRTMKVHRRPLRREAAAFKKTCEELLADSEE</sequence>
<evidence type="ECO:0000259" key="3">
    <source>
        <dbReference type="SMART" id="SM00672"/>
    </source>
</evidence>
<proteinExistence type="inferred from homology"/>
<keyword evidence="2" id="KW-0808">Transferase</keyword>
<dbReference type="InterPro" id="IPR051091">
    <property type="entry name" value="O-Glucosyltr/Glycosyltrsf_90"/>
</dbReference>
<evidence type="ECO:0000313" key="4">
    <source>
        <dbReference type="EMBL" id="CAE7217893.1"/>
    </source>
</evidence>
<organism evidence="4 5">
    <name type="scientific">Symbiodinium necroappetens</name>
    <dbReference type="NCBI Taxonomy" id="1628268"/>
    <lineage>
        <taxon>Eukaryota</taxon>
        <taxon>Sar</taxon>
        <taxon>Alveolata</taxon>
        <taxon>Dinophyceae</taxon>
        <taxon>Suessiales</taxon>
        <taxon>Symbiodiniaceae</taxon>
        <taxon>Symbiodinium</taxon>
    </lineage>
</organism>